<keyword evidence="4" id="KW-0472">Membrane</keyword>
<keyword evidence="4" id="KW-0812">Transmembrane</keyword>
<dbReference type="InterPro" id="IPR036097">
    <property type="entry name" value="HisK_dim/P_sf"/>
</dbReference>
<dbReference type="PANTHER" id="PTHR43719:SF75">
    <property type="entry name" value="HISTIDINE KINASE CKI1"/>
    <property type="match status" value="1"/>
</dbReference>
<dbReference type="SMART" id="SM00388">
    <property type="entry name" value="HisKA"/>
    <property type="match status" value="1"/>
</dbReference>
<dbReference type="STRING" id="81972.D7LT17"/>
<keyword evidence="4" id="KW-1133">Transmembrane helix</keyword>
<dbReference type="PANTHER" id="PTHR43719">
    <property type="entry name" value="TWO-COMPONENT HISTIDINE KINASE"/>
    <property type="match status" value="1"/>
</dbReference>
<keyword evidence="7" id="KW-1185">Reference proteome</keyword>
<sequence length="148" mass="16953">MFPNKRGATRIRDQAEKTMYQLIMVTIFFGLGWPLWFVWFMMQATRREMHMRAMLINQMEATQQAERKSMNKSQAFANASHDNRGALAGIKGLIDICRDEVKPGSDVDTTLRQVNVCSKDLVVLLNSVLDMSKIESGKMHLVKVIRFA</sequence>
<reference evidence="7" key="1">
    <citation type="journal article" date="2011" name="Nat. Genet.">
        <title>The Arabidopsis lyrata genome sequence and the basis of rapid genome size change.</title>
        <authorList>
            <person name="Hu T.T."/>
            <person name="Pattyn P."/>
            <person name="Bakker E.G."/>
            <person name="Cao J."/>
            <person name="Cheng J.-F."/>
            <person name="Clark R.M."/>
            <person name="Fahlgren N."/>
            <person name="Fawcett J.A."/>
            <person name="Grimwood J."/>
            <person name="Gundlach H."/>
            <person name="Haberer G."/>
            <person name="Hollister J.D."/>
            <person name="Ossowski S."/>
            <person name="Ottilar R.P."/>
            <person name="Salamov A.A."/>
            <person name="Schneeberger K."/>
            <person name="Spannagl M."/>
            <person name="Wang X."/>
            <person name="Yang L."/>
            <person name="Nasrallah M.E."/>
            <person name="Bergelson J."/>
            <person name="Carrington J.C."/>
            <person name="Gaut B.S."/>
            <person name="Schmutz J."/>
            <person name="Mayer K.F.X."/>
            <person name="Van de Peer Y."/>
            <person name="Grigoriev I.V."/>
            <person name="Nordborg M."/>
            <person name="Weigel D."/>
            <person name="Guo Y.-L."/>
        </authorList>
    </citation>
    <scope>NUCLEOTIDE SEQUENCE [LARGE SCALE GENOMIC DNA]</scope>
    <source>
        <strain evidence="7">cv. MN47</strain>
    </source>
</reference>
<dbReference type="InterPro" id="IPR050956">
    <property type="entry name" value="2C_system_His_kinase"/>
</dbReference>
<dbReference type="GO" id="GO:0000155">
    <property type="term" value="F:phosphorelay sensor kinase activity"/>
    <property type="evidence" value="ECO:0007669"/>
    <property type="project" value="InterPro"/>
</dbReference>
<dbReference type="AlphaFoldDB" id="D7LT17"/>
<dbReference type="Pfam" id="PF00512">
    <property type="entry name" value="HisKA"/>
    <property type="match status" value="1"/>
</dbReference>
<dbReference type="Gramene" id="scaffold_502026.1">
    <property type="protein sequence ID" value="scaffold_502026.1"/>
    <property type="gene ID" value="scaffold_502026.1"/>
</dbReference>
<dbReference type="SUPFAM" id="SSF47384">
    <property type="entry name" value="Homodimeric domain of signal transducing histidine kinase"/>
    <property type="match status" value="1"/>
</dbReference>
<dbReference type="HOGENOM" id="CLU_1761259_0_0_1"/>
<gene>
    <name evidence="6" type="ORF">ARALYDRAFT_906322</name>
</gene>
<keyword evidence="3" id="KW-0597">Phosphoprotein</keyword>
<feature type="domain" description="Signal transduction histidine kinase dimerisation/phosphoacceptor" evidence="5">
    <location>
        <begin position="71"/>
        <end position="137"/>
    </location>
</feature>
<feature type="transmembrane region" description="Helical" evidence="4">
    <location>
        <begin position="20"/>
        <end position="42"/>
    </location>
</feature>
<evidence type="ECO:0000256" key="4">
    <source>
        <dbReference type="SAM" id="Phobius"/>
    </source>
</evidence>
<comment type="catalytic activity">
    <reaction evidence="1">
        <text>ATP + protein L-histidine = ADP + protein N-phospho-L-histidine.</text>
        <dbReference type="EC" id="2.7.13.3"/>
    </reaction>
</comment>
<accession>D7LT17</accession>
<organism evidence="7">
    <name type="scientific">Arabidopsis lyrata subsp. lyrata</name>
    <name type="common">Lyre-leaved rock-cress</name>
    <dbReference type="NCBI Taxonomy" id="81972"/>
    <lineage>
        <taxon>Eukaryota</taxon>
        <taxon>Viridiplantae</taxon>
        <taxon>Streptophyta</taxon>
        <taxon>Embryophyta</taxon>
        <taxon>Tracheophyta</taxon>
        <taxon>Spermatophyta</taxon>
        <taxon>Magnoliopsida</taxon>
        <taxon>eudicotyledons</taxon>
        <taxon>Gunneridae</taxon>
        <taxon>Pentapetalae</taxon>
        <taxon>rosids</taxon>
        <taxon>malvids</taxon>
        <taxon>Brassicales</taxon>
        <taxon>Brassicaceae</taxon>
        <taxon>Camelineae</taxon>
        <taxon>Arabidopsis</taxon>
    </lineage>
</organism>
<dbReference type="InterPro" id="IPR003661">
    <property type="entry name" value="HisK_dim/P_dom"/>
</dbReference>
<name>D7LT17_ARALL</name>
<dbReference type="EMBL" id="GL348717">
    <property type="protein sequence ID" value="EFH53980.1"/>
    <property type="molecule type" value="Genomic_DNA"/>
</dbReference>
<protein>
    <recommendedName>
        <fullName evidence="2">histidine kinase</fullName>
        <ecNumber evidence="2">2.7.13.3</ecNumber>
    </recommendedName>
</protein>
<dbReference type="EC" id="2.7.13.3" evidence="2"/>
<evidence type="ECO:0000256" key="1">
    <source>
        <dbReference type="ARBA" id="ARBA00000085"/>
    </source>
</evidence>
<evidence type="ECO:0000313" key="6">
    <source>
        <dbReference type="EMBL" id="EFH53980.1"/>
    </source>
</evidence>
<dbReference type="eggNOG" id="KOG0519">
    <property type="taxonomic scope" value="Eukaryota"/>
</dbReference>
<evidence type="ECO:0000256" key="2">
    <source>
        <dbReference type="ARBA" id="ARBA00012438"/>
    </source>
</evidence>
<evidence type="ECO:0000259" key="5">
    <source>
        <dbReference type="SMART" id="SM00388"/>
    </source>
</evidence>
<dbReference type="Proteomes" id="UP000008694">
    <property type="component" value="Unassembled WGS sequence"/>
</dbReference>
<proteinExistence type="predicted"/>
<dbReference type="Gene3D" id="1.10.287.130">
    <property type="match status" value="1"/>
</dbReference>
<evidence type="ECO:0000313" key="7">
    <source>
        <dbReference type="Proteomes" id="UP000008694"/>
    </source>
</evidence>
<evidence type="ECO:0000256" key="3">
    <source>
        <dbReference type="ARBA" id="ARBA00022553"/>
    </source>
</evidence>